<dbReference type="Gene3D" id="2.40.30.170">
    <property type="match status" value="1"/>
</dbReference>
<feature type="domain" description="Multidrug resistance protein MdtA-like barrel-sandwich hybrid" evidence="7">
    <location>
        <begin position="69"/>
        <end position="224"/>
    </location>
</feature>
<evidence type="ECO:0000256" key="5">
    <source>
        <dbReference type="SAM" id="Coils"/>
    </source>
</evidence>
<sequence>MPQVRSRFRSRALKLIVFAIIAILVVWLLMTKVFSSGKAPEQSVFTAPVALGFIEETVLATGTLEPVQMVNVGAQVSGQVKTLYVESGQPVKAGDPIAEIDSVPQENALRVAKAELANSQALQRVKQVQLKKAQAAYERQTALLEQRAASQMAFDTAESDYFALQAEIASLGAQIEQAEVNVETATANLGYTRIVSPIDGTVIAVVTKQGQTLNSTQTTPTVVIVAKLDTMNVKVKISEADVWRTKPGQKVWFTIMGDAQTRYEAELQRIDFAPPSITTDAKSSVETDSSKGTAIYYDGLLTVPNPDSRLRTKMTAQVHIIIGSIKDKPIIPWSALSNREPDGRYKVQVKLAEGKTEQRFVRIGLTDMIKAEVVEGLRVGDEVVIEGGTPAADASKAASSETPSS</sequence>
<dbReference type="PANTHER" id="PTHR30469">
    <property type="entry name" value="MULTIDRUG RESISTANCE PROTEIN MDTA"/>
    <property type="match status" value="1"/>
</dbReference>
<feature type="domain" description="Multidrug resistance protein MdtA-like beta-barrel" evidence="8">
    <location>
        <begin position="230"/>
        <end position="322"/>
    </location>
</feature>
<dbReference type="Gene3D" id="2.40.420.20">
    <property type="match status" value="1"/>
</dbReference>
<reference evidence="10 11" key="1">
    <citation type="submission" date="2023-07" db="EMBL/GenBank/DDBJ databases">
        <title>Comparative genomics of wheat-associated soil bacteria to identify genetic determinants of phenazine resistance.</title>
        <authorList>
            <person name="Mouncey N."/>
        </authorList>
    </citation>
    <scope>NUCLEOTIDE SEQUENCE [LARGE SCALE GENOMIC DNA]</scope>
    <source>
        <strain evidence="10 11">W4I11</strain>
    </source>
</reference>
<evidence type="ECO:0000256" key="2">
    <source>
        <dbReference type="ARBA" id="ARBA00009477"/>
    </source>
</evidence>
<dbReference type="EMBL" id="JAUSZT010000003">
    <property type="protein sequence ID" value="MDQ0997827.1"/>
    <property type="molecule type" value="Genomic_DNA"/>
</dbReference>
<keyword evidence="11" id="KW-1185">Reference proteome</keyword>
<dbReference type="Pfam" id="PF25944">
    <property type="entry name" value="Beta-barrel_RND"/>
    <property type="match status" value="1"/>
</dbReference>
<comment type="caution">
    <text evidence="10">The sequence shown here is derived from an EMBL/GenBank/DDBJ whole genome shotgun (WGS) entry which is preliminary data.</text>
</comment>
<dbReference type="InterPro" id="IPR030190">
    <property type="entry name" value="MacA_alpha-hairpin_sf"/>
</dbReference>
<feature type="transmembrane region" description="Helical" evidence="6">
    <location>
        <begin position="12"/>
        <end position="30"/>
    </location>
</feature>
<dbReference type="Proteomes" id="UP001237780">
    <property type="component" value="Unassembled WGS sequence"/>
</dbReference>
<evidence type="ECO:0000259" key="8">
    <source>
        <dbReference type="Pfam" id="PF25944"/>
    </source>
</evidence>
<keyword evidence="6" id="KW-1133">Transmembrane helix</keyword>
<dbReference type="Pfam" id="PF25917">
    <property type="entry name" value="BSH_RND"/>
    <property type="match status" value="1"/>
</dbReference>
<keyword evidence="4 5" id="KW-0175">Coiled coil</keyword>
<proteinExistence type="inferred from homology"/>
<keyword evidence="6" id="KW-0472">Membrane</keyword>
<comment type="similarity">
    <text evidence="2">Belongs to the membrane fusion protein (MFP) (TC 8.A.1) family.</text>
</comment>
<dbReference type="InterPro" id="IPR058625">
    <property type="entry name" value="MdtA-like_BSH"/>
</dbReference>
<dbReference type="RefSeq" id="WP_307282210.1">
    <property type="nucleotide sequence ID" value="NZ_JAUSZT010000003.1"/>
</dbReference>
<evidence type="ECO:0000256" key="6">
    <source>
        <dbReference type="SAM" id="Phobius"/>
    </source>
</evidence>
<dbReference type="Gene3D" id="2.40.50.100">
    <property type="match status" value="1"/>
</dbReference>
<dbReference type="NCBIfam" id="TIGR01730">
    <property type="entry name" value="RND_mfp"/>
    <property type="match status" value="1"/>
</dbReference>
<dbReference type="InterPro" id="IPR006143">
    <property type="entry name" value="RND_pump_MFP"/>
</dbReference>
<dbReference type="InterPro" id="IPR058626">
    <property type="entry name" value="MdtA-like_b-barrel"/>
</dbReference>
<feature type="domain" description="Multidrug resistance protein MdtA-like C-terminal permuted SH3" evidence="9">
    <location>
        <begin position="330"/>
        <end position="388"/>
    </location>
</feature>
<evidence type="ECO:0000256" key="1">
    <source>
        <dbReference type="ARBA" id="ARBA00004236"/>
    </source>
</evidence>
<keyword evidence="3" id="KW-0813">Transport</keyword>
<accession>A0ABU0SAN9</accession>
<dbReference type="PANTHER" id="PTHR30469:SF33">
    <property type="entry name" value="SLR1207 PROTEIN"/>
    <property type="match status" value="1"/>
</dbReference>
<dbReference type="Gene3D" id="6.10.140.1990">
    <property type="match status" value="1"/>
</dbReference>
<protein>
    <submittedName>
        <fullName evidence="10">Macrolide-specific efflux system membrane fusion protein</fullName>
    </submittedName>
</protein>
<dbReference type="Pfam" id="PF25967">
    <property type="entry name" value="RND-MFP_C"/>
    <property type="match status" value="1"/>
</dbReference>
<comment type="subcellular location">
    <subcellularLocation>
        <location evidence="1">Cell membrane</location>
    </subcellularLocation>
</comment>
<organism evidence="10 11">
    <name type="scientific">Phyllobacterium ifriqiyense</name>
    <dbReference type="NCBI Taxonomy" id="314238"/>
    <lineage>
        <taxon>Bacteria</taxon>
        <taxon>Pseudomonadati</taxon>
        <taxon>Pseudomonadota</taxon>
        <taxon>Alphaproteobacteria</taxon>
        <taxon>Hyphomicrobiales</taxon>
        <taxon>Phyllobacteriaceae</taxon>
        <taxon>Phyllobacterium</taxon>
    </lineage>
</organism>
<keyword evidence="6" id="KW-0812">Transmembrane</keyword>
<dbReference type="InterPro" id="IPR058627">
    <property type="entry name" value="MdtA-like_C"/>
</dbReference>
<feature type="coiled-coil region" evidence="5">
    <location>
        <begin position="161"/>
        <end position="188"/>
    </location>
</feature>
<dbReference type="SUPFAM" id="SSF111369">
    <property type="entry name" value="HlyD-like secretion proteins"/>
    <property type="match status" value="1"/>
</dbReference>
<name>A0ABU0SAN9_9HYPH</name>
<evidence type="ECO:0000313" key="10">
    <source>
        <dbReference type="EMBL" id="MDQ0997827.1"/>
    </source>
</evidence>
<evidence type="ECO:0000256" key="3">
    <source>
        <dbReference type="ARBA" id="ARBA00022448"/>
    </source>
</evidence>
<gene>
    <name evidence="10" type="ORF">QFZ34_003009</name>
</gene>
<evidence type="ECO:0000259" key="9">
    <source>
        <dbReference type="Pfam" id="PF25967"/>
    </source>
</evidence>
<evidence type="ECO:0000259" key="7">
    <source>
        <dbReference type="Pfam" id="PF25917"/>
    </source>
</evidence>
<evidence type="ECO:0000313" key="11">
    <source>
        <dbReference type="Proteomes" id="UP001237780"/>
    </source>
</evidence>
<evidence type="ECO:0000256" key="4">
    <source>
        <dbReference type="ARBA" id="ARBA00023054"/>
    </source>
</evidence>